<name>A0A1E3QZQ5_9ASCO</name>
<reference evidence="20" key="1">
    <citation type="submission" date="2016-05" db="EMBL/GenBank/DDBJ databases">
        <title>Comparative genomics of biotechnologically important yeasts.</title>
        <authorList>
            <consortium name="DOE Joint Genome Institute"/>
            <person name="Riley R."/>
            <person name="Haridas S."/>
            <person name="Wolfe K.H."/>
            <person name="Lopes M.R."/>
            <person name="Hittinger C.T."/>
            <person name="Goker M."/>
            <person name="Salamov A."/>
            <person name="Wisecaver J."/>
            <person name="Long T.M."/>
            <person name="Aerts A.L."/>
            <person name="Barry K."/>
            <person name="Choi C."/>
            <person name="Clum A."/>
            <person name="Coughlan A.Y."/>
            <person name="Deshpande S."/>
            <person name="Douglass A.P."/>
            <person name="Hanson S.J."/>
            <person name="Klenk H.-P."/>
            <person name="Labutti K."/>
            <person name="Lapidus A."/>
            <person name="Lindquist E."/>
            <person name="Lipzen A."/>
            <person name="Meier-Kolthoff J.P."/>
            <person name="Ohm R.A."/>
            <person name="Otillar R.P."/>
            <person name="Pangilinan J."/>
            <person name="Peng Y."/>
            <person name="Rokas A."/>
            <person name="Rosa C.A."/>
            <person name="Scheuner C."/>
            <person name="Sibirny A.A."/>
            <person name="Slot J.C."/>
            <person name="Stielow J.B."/>
            <person name="Sun H."/>
            <person name="Kurtzman C.P."/>
            <person name="Blackwell M."/>
            <person name="Grigoriev I.V."/>
            <person name="Jeffries T.W."/>
        </authorList>
    </citation>
    <scope>NUCLEOTIDE SEQUENCE [LARGE SCALE GENOMIC DNA]</scope>
    <source>
        <strain evidence="20">NRRL Y-12698</strain>
    </source>
</reference>
<evidence type="ECO:0000256" key="4">
    <source>
        <dbReference type="ARBA" id="ARBA00022634"/>
    </source>
</evidence>
<dbReference type="Gene3D" id="1.10.150.20">
    <property type="entry name" value="5' to 3' exonuclease, C-terminal subdomain"/>
    <property type="match status" value="1"/>
</dbReference>
<feature type="compositionally biased region" description="Basic and acidic residues" evidence="17">
    <location>
        <begin position="122"/>
        <end position="147"/>
    </location>
</feature>
<dbReference type="Pfam" id="PF14791">
    <property type="entry name" value="DNA_pol_B_thumb"/>
    <property type="match status" value="1"/>
</dbReference>
<dbReference type="InterPro" id="IPR001357">
    <property type="entry name" value="BRCT_dom"/>
</dbReference>
<evidence type="ECO:0000256" key="7">
    <source>
        <dbReference type="ARBA" id="ARBA00022705"/>
    </source>
</evidence>
<dbReference type="InterPro" id="IPR010996">
    <property type="entry name" value="HHH_MUS81"/>
</dbReference>
<dbReference type="GO" id="GO:0016829">
    <property type="term" value="F:lyase activity"/>
    <property type="evidence" value="ECO:0007669"/>
    <property type="project" value="UniProtKB-KW"/>
</dbReference>
<dbReference type="InterPro" id="IPR027421">
    <property type="entry name" value="DNA_pol_lamdba_lyase_dom_sf"/>
</dbReference>
<keyword evidence="9 16" id="KW-0227">DNA damage</keyword>
<evidence type="ECO:0000259" key="18">
    <source>
        <dbReference type="PROSITE" id="PS50172"/>
    </source>
</evidence>
<keyword evidence="20" id="KW-1185">Reference proteome</keyword>
<dbReference type="FunFam" id="1.10.150.20:FF:000010">
    <property type="entry name" value="DNA polymerase lambda"/>
    <property type="match status" value="1"/>
</dbReference>
<dbReference type="InterPro" id="IPR043519">
    <property type="entry name" value="NT_sf"/>
</dbReference>
<dbReference type="CDD" id="cd00141">
    <property type="entry name" value="NT_POLXc"/>
    <property type="match status" value="1"/>
</dbReference>
<dbReference type="GO" id="GO:0003677">
    <property type="term" value="F:DNA binding"/>
    <property type="evidence" value="ECO:0007669"/>
    <property type="project" value="UniProtKB-UniRule"/>
</dbReference>
<dbReference type="GO" id="GO:0046872">
    <property type="term" value="F:metal ion binding"/>
    <property type="evidence" value="ECO:0007669"/>
    <property type="project" value="UniProtKB-UniRule"/>
</dbReference>
<keyword evidence="8" id="KW-0479">Metal-binding</keyword>
<evidence type="ECO:0000256" key="8">
    <source>
        <dbReference type="ARBA" id="ARBA00022723"/>
    </source>
</evidence>
<dbReference type="GO" id="GO:0006303">
    <property type="term" value="P:double-strand break repair via nonhomologous end joining"/>
    <property type="evidence" value="ECO:0007669"/>
    <property type="project" value="TreeGrafter"/>
</dbReference>
<dbReference type="InterPro" id="IPR029398">
    <property type="entry name" value="PolB_thumb"/>
</dbReference>
<dbReference type="Gene3D" id="3.30.210.10">
    <property type="entry name" value="DNA polymerase, thumb domain"/>
    <property type="match status" value="1"/>
</dbReference>
<comment type="function">
    <text evidence="16">DNA polymerase that functions in several pathways of DNA repair. Involved in base excision repair (BER) responsible for repair of lesions that give rise to abasic (AP) sites in DNA. Also contributes to DNA double-strand break repair by non-homologous end joining and homologous recombination. Has both template-dependent and template-independent (terminal transferase) DNA polymerase activities. Has also a 5'-deoxyribose-5-phosphate lyase (dRP lyase) activity.</text>
</comment>
<dbReference type="Gene3D" id="3.40.50.10190">
    <property type="entry name" value="BRCT domain"/>
    <property type="match status" value="1"/>
</dbReference>
<dbReference type="EMBL" id="KV454426">
    <property type="protein sequence ID" value="ODQ83101.1"/>
    <property type="molecule type" value="Genomic_DNA"/>
</dbReference>
<dbReference type="RefSeq" id="XP_018988429.1">
    <property type="nucleotide sequence ID" value="XM_019127735.1"/>
</dbReference>
<dbReference type="InterPro" id="IPR028207">
    <property type="entry name" value="DNA_pol_B_palm_palm"/>
</dbReference>
<accession>A0A1E3QZQ5</accession>
<comment type="catalytic activity">
    <reaction evidence="14 16">
        <text>DNA(n) + a 2'-deoxyribonucleoside 5'-triphosphate = DNA(n+1) + diphosphate</text>
        <dbReference type="Rhea" id="RHEA:22508"/>
        <dbReference type="Rhea" id="RHEA-COMP:17339"/>
        <dbReference type="Rhea" id="RHEA-COMP:17340"/>
        <dbReference type="ChEBI" id="CHEBI:33019"/>
        <dbReference type="ChEBI" id="CHEBI:61560"/>
        <dbReference type="ChEBI" id="CHEBI:173112"/>
        <dbReference type="EC" id="2.7.7.7"/>
    </reaction>
</comment>
<dbReference type="GO" id="GO:0005634">
    <property type="term" value="C:nucleus"/>
    <property type="evidence" value="ECO:0007669"/>
    <property type="project" value="UniProtKB-SubCell"/>
</dbReference>
<dbReference type="Pfam" id="PF14716">
    <property type="entry name" value="HHH_8"/>
    <property type="match status" value="1"/>
</dbReference>
<dbReference type="PROSITE" id="PS50172">
    <property type="entry name" value="BRCT"/>
    <property type="match status" value="1"/>
</dbReference>
<dbReference type="GO" id="GO:0003887">
    <property type="term" value="F:DNA-directed DNA polymerase activity"/>
    <property type="evidence" value="ECO:0007669"/>
    <property type="project" value="UniProtKB-UniRule"/>
</dbReference>
<comment type="subcellular location">
    <subcellularLocation>
        <location evidence="2 16">Nucleus</location>
    </subcellularLocation>
</comment>
<keyword evidence="6 16" id="KW-0548">Nucleotidyltransferase</keyword>
<evidence type="ECO:0000256" key="2">
    <source>
        <dbReference type="ARBA" id="ARBA00004123"/>
    </source>
</evidence>
<feature type="domain" description="BRCT" evidence="18">
    <location>
        <begin position="2"/>
        <end position="107"/>
    </location>
</feature>
<evidence type="ECO:0000256" key="10">
    <source>
        <dbReference type="ARBA" id="ARBA00022932"/>
    </source>
</evidence>
<dbReference type="InterPro" id="IPR036420">
    <property type="entry name" value="BRCT_dom_sf"/>
</dbReference>
<evidence type="ECO:0000256" key="11">
    <source>
        <dbReference type="ARBA" id="ARBA00023204"/>
    </source>
</evidence>
<keyword evidence="4" id="KW-0237">DNA synthesis</keyword>
<dbReference type="InterPro" id="IPR002054">
    <property type="entry name" value="DNA-dir_DNA_pol_X"/>
</dbReference>
<dbReference type="SUPFAM" id="SSF52113">
    <property type="entry name" value="BRCT domain"/>
    <property type="match status" value="1"/>
</dbReference>
<evidence type="ECO:0000256" key="12">
    <source>
        <dbReference type="ARBA" id="ARBA00023239"/>
    </source>
</evidence>
<dbReference type="PANTHER" id="PTHR11276">
    <property type="entry name" value="DNA POLYMERASE TYPE-X FAMILY MEMBER"/>
    <property type="match status" value="1"/>
</dbReference>
<dbReference type="AlphaFoldDB" id="A0A1E3QZQ5"/>
<evidence type="ECO:0000313" key="20">
    <source>
        <dbReference type="Proteomes" id="UP000094336"/>
    </source>
</evidence>
<dbReference type="PRINTS" id="PR00869">
    <property type="entry name" value="DNAPOLX"/>
</dbReference>
<evidence type="ECO:0000256" key="3">
    <source>
        <dbReference type="ARBA" id="ARBA00008323"/>
    </source>
</evidence>
<dbReference type="Gene3D" id="1.10.150.110">
    <property type="entry name" value="DNA polymerase beta, N-terminal domain-like"/>
    <property type="match status" value="1"/>
</dbReference>
<dbReference type="SUPFAM" id="SSF81301">
    <property type="entry name" value="Nucleotidyltransferase"/>
    <property type="match status" value="1"/>
</dbReference>
<dbReference type="OrthoDB" id="205514at2759"/>
<keyword evidence="11 16" id="KW-0234">DNA repair</keyword>
<keyword evidence="12" id="KW-0456">Lyase</keyword>
<comment type="similarity">
    <text evidence="3 16">Belongs to the DNA polymerase type-X family.</text>
</comment>
<evidence type="ECO:0000256" key="17">
    <source>
        <dbReference type="SAM" id="MobiDB-lite"/>
    </source>
</evidence>
<dbReference type="SUPFAM" id="SSF47802">
    <property type="entry name" value="DNA polymerase beta, N-terminal domain-like"/>
    <property type="match status" value="1"/>
</dbReference>
<feature type="region of interest" description="Disordered" evidence="17">
    <location>
        <begin position="118"/>
        <end position="148"/>
    </location>
</feature>
<evidence type="ECO:0000256" key="13">
    <source>
        <dbReference type="ARBA" id="ARBA00023242"/>
    </source>
</evidence>
<dbReference type="InterPro" id="IPR022312">
    <property type="entry name" value="DNA_pol_X"/>
</dbReference>
<dbReference type="FunFam" id="1.10.150.110:FF:000005">
    <property type="entry name" value="DNA polymerase POL4"/>
    <property type="match status" value="1"/>
</dbReference>
<comment type="cofactor">
    <cofactor evidence="1">
        <name>Mn(2+)</name>
        <dbReference type="ChEBI" id="CHEBI:29035"/>
    </cofactor>
</comment>
<dbReference type="Pfam" id="PF14792">
    <property type="entry name" value="DNA_pol_B_palm"/>
    <property type="match status" value="1"/>
</dbReference>
<dbReference type="PANTHER" id="PTHR11276:SF28">
    <property type="entry name" value="DNA POLYMERASE LAMBDA"/>
    <property type="match status" value="1"/>
</dbReference>
<sequence length="493" mass="57096">MPQHQIFRDVTFYIVPKTNSKLLVHRKEIFKRHGATLRYSIPLESNRRNGTKITNIVVVLDEKLKKEEILRDLQMELSTLLLPVVNSAWVSEGIEKNTILPVDGYEIFLSPKIPNKRTLKRNAQDENDQKKTKLESQNKLESQEKPEVPPNQRILHFLKLMSDEYEKTNQTWKSQSYRKAIESIKNTAFNIRTYEQAIKLPHVGKSLASKIVEILQTNSLKQLQTVQRDPKLIVLAIFEKIFGVGTHTAEKWYYEGLRTLEDVKAEKYMGLSDLQKYGLQYYDDWSQRIPRVEGEKHDQYVRMACHKIDPQAEVHIMGSYRRGAATMGDIDFIITKKETKILELKGILRRLVADLEKSGYIKCQLRGVEKRGEIKSKLFCGAQLANYPFCRRVDFLVVPSDEIGAAFLYFTGNTTFNRHMRQRAIDMGLKLSNSGLYRVEDSGDPNTPREVLLESKDERTIFKLLNMEWRDPVERNFGGFEEEGKSVKAAGDF</sequence>
<evidence type="ECO:0000256" key="16">
    <source>
        <dbReference type="RuleBase" id="RU366014"/>
    </source>
</evidence>
<keyword evidence="7" id="KW-0235">DNA replication</keyword>
<keyword evidence="5 16" id="KW-0808">Transferase</keyword>
<dbReference type="Pfam" id="PF10391">
    <property type="entry name" value="DNA_pol_lambd_f"/>
    <property type="match status" value="1"/>
</dbReference>
<dbReference type="InterPro" id="IPR037160">
    <property type="entry name" value="DNA_Pol_thumb_sf"/>
</dbReference>
<gene>
    <name evidence="19" type="ORF">BABINDRAFT_159558</name>
</gene>
<dbReference type="InterPro" id="IPR018944">
    <property type="entry name" value="DNA_pol_lambd_fingers_domain"/>
</dbReference>
<dbReference type="EC" id="2.7.7.7" evidence="16"/>
<dbReference type="GeneID" id="30145588"/>
<evidence type="ECO:0000313" key="19">
    <source>
        <dbReference type="EMBL" id="ODQ83101.1"/>
    </source>
</evidence>
<evidence type="ECO:0000256" key="15">
    <source>
        <dbReference type="PIRSR" id="PIRSR622312-50"/>
    </source>
</evidence>
<protein>
    <recommendedName>
        <fullName evidence="16">DNA polymerase</fullName>
        <ecNumber evidence="16">2.7.7.7</ecNumber>
    </recommendedName>
</protein>
<evidence type="ECO:0000256" key="9">
    <source>
        <dbReference type="ARBA" id="ARBA00022763"/>
    </source>
</evidence>
<evidence type="ECO:0000256" key="6">
    <source>
        <dbReference type="ARBA" id="ARBA00022695"/>
    </source>
</evidence>
<proteinExistence type="inferred from homology"/>
<keyword evidence="10 16" id="KW-0239">DNA-directed DNA polymerase</keyword>
<dbReference type="Pfam" id="PF16589">
    <property type="entry name" value="BRCT_2"/>
    <property type="match status" value="1"/>
</dbReference>
<keyword evidence="13 16" id="KW-0539">Nucleus</keyword>
<dbReference type="Proteomes" id="UP000094336">
    <property type="component" value="Unassembled WGS sequence"/>
</dbReference>
<dbReference type="PRINTS" id="PR00870">
    <property type="entry name" value="DNAPOLXBETA"/>
</dbReference>
<organism evidence="19 20">
    <name type="scientific">Babjeviella inositovora NRRL Y-12698</name>
    <dbReference type="NCBI Taxonomy" id="984486"/>
    <lineage>
        <taxon>Eukaryota</taxon>
        <taxon>Fungi</taxon>
        <taxon>Dikarya</taxon>
        <taxon>Ascomycota</taxon>
        <taxon>Saccharomycotina</taxon>
        <taxon>Pichiomycetes</taxon>
        <taxon>Serinales incertae sedis</taxon>
        <taxon>Babjeviella</taxon>
    </lineage>
</organism>
<dbReference type="STRING" id="984486.A0A1E3QZQ5"/>
<evidence type="ECO:0000256" key="14">
    <source>
        <dbReference type="ARBA" id="ARBA00049244"/>
    </source>
</evidence>
<dbReference type="SUPFAM" id="SSF81585">
    <property type="entry name" value="PsbU/PolX domain-like"/>
    <property type="match status" value="1"/>
</dbReference>
<evidence type="ECO:0000256" key="1">
    <source>
        <dbReference type="ARBA" id="ARBA00001936"/>
    </source>
</evidence>
<dbReference type="Gene3D" id="3.30.460.10">
    <property type="entry name" value="Beta Polymerase, domain 2"/>
    <property type="match status" value="1"/>
</dbReference>
<feature type="active site" description="Nucleophile; Schiff-base intermediate with DNA; for 5'-dRP lyase activity" evidence="15">
    <location>
        <position position="210"/>
    </location>
</feature>
<evidence type="ECO:0000256" key="5">
    <source>
        <dbReference type="ARBA" id="ARBA00022679"/>
    </source>
</evidence>
<dbReference type="SMART" id="SM00483">
    <property type="entry name" value="POLXc"/>
    <property type="match status" value="1"/>
</dbReference>
<dbReference type="InterPro" id="IPR002008">
    <property type="entry name" value="DNA_pol_X_beta-like"/>
</dbReference>